<proteinExistence type="predicted"/>
<dbReference type="Gene3D" id="3.20.20.190">
    <property type="entry name" value="Phosphatidylinositol (PI) phosphodiesterase"/>
    <property type="match status" value="1"/>
</dbReference>
<gene>
    <name evidence="2" type="ORF">D3P08_07305</name>
</gene>
<dbReference type="GO" id="GO:0008081">
    <property type="term" value="F:phosphoric diester hydrolase activity"/>
    <property type="evidence" value="ECO:0007669"/>
    <property type="project" value="InterPro"/>
</dbReference>
<name>A0A3A1V345_9BACL</name>
<sequence length="261" mass="30081">MRNPCVAHRGWSGRAPENTMAAFRMALEAPDVKWIELDVQLSKDGVPVVIHDYNLRRTTNGRGEVRDWTAAELASLDAGSWFSPKFKGESIPTLDEVLREAKGRCKLNIELKTDGIRYPDIEAKTLERVYAHQMEEDVVFTSFDFNTLRRMRKLSDNVRIGLILDGWRNTLLQELREMKSDFLSIGYSKLNKARIEQLNKAGIQTMAWTVNEKRAIRKMIELDPNLLICTNYPDRWREVTASMGKSVTGRIKASAFRWFKL</sequence>
<accession>A0A3A1V345</accession>
<dbReference type="Proteomes" id="UP000266482">
    <property type="component" value="Unassembled WGS sequence"/>
</dbReference>
<dbReference type="Pfam" id="PF03009">
    <property type="entry name" value="GDPD"/>
    <property type="match status" value="1"/>
</dbReference>
<dbReference type="PANTHER" id="PTHR46211">
    <property type="entry name" value="GLYCEROPHOSPHORYL DIESTER PHOSPHODIESTERASE"/>
    <property type="match status" value="1"/>
</dbReference>
<evidence type="ECO:0000313" key="3">
    <source>
        <dbReference type="Proteomes" id="UP000266482"/>
    </source>
</evidence>
<dbReference type="InterPro" id="IPR030395">
    <property type="entry name" value="GP_PDE_dom"/>
</dbReference>
<dbReference type="PROSITE" id="PS51704">
    <property type="entry name" value="GP_PDE"/>
    <property type="match status" value="1"/>
</dbReference>
<protein>
    <submittedName>
        <fullName evidence="2">Glycerophosphodiester phosphodiesterase</fullName>
    </submittedName>
</protein>
<dbReference type="OrthoDB" id="384721at2"/>
<organism evidence="2 3">
    <name type="scientific">Paenibacillus nanensis</name>
    <dbReference type="NCBI Taxonomy" id="393251"/>
    <lineage>
        <taxon>Bacteria</taxon>
        <taxon>Bacillati</taxon>
        <taxon>Bacillota</taxon>
        <taxon>Bacilli</taxon>
        <taxon>Bacillales</taxon>
        <taxon>Paenibacillaceae</taxon>
        <taxon>Paenibacillus</taxon>
    </lineage>
</organism>
<dbReference type="PANTHER" id="PTHR46211:SF1">
    <property type="entry name" value="GLYCEROPHOSPHODIESTER PHOSPHODIESTERASE, CYTOPLASMIC"/>
    <property type="match status" value="1"/>
</dbReference>
<reference evidence="2 3" key="1">
    <citation type="submission" date="2018-09" db="EMBL/GenBank/DDBJ databases">
        <title>Paenibacillus aracenensis nov. sp. isolated from a cave in southern Spain.</title>
        <authorList>
            <person name="Jurado V."/>
            <person name="Gutierrez-Patricio S."/>
            <person name="Gonzalez-Pimentel J.L."/>
            <person name="Miller A.Z."/>
            <person name="Laiz L."/>
            <person name="Saiz-Jimenez C."/>
        </authorList>
    </citation>
    <scope>NUCLEOTIDE SEQUENCE [LARGE SCALE GENOMIC DNA]</scope>
    <source>
        <strain evidence="2 3">DSM 22867</strain>
    </source>
</reference>
<evidence type="ECO:0000313" key="2">
    <source>
        <dbReference type="EMBL" id="RIX54186.1"/>
    </source>
</evidence>
<evidence type="ECO:0000259" key="1">
    <source>
        <dbReference type="PROSITE" id="PS51704"/>
    </source>
</evidence>
<dbReference type="SUPFAM" id="SSF51695">
    <property type="entry name" value="PLC-like phosphodiesterases"/>
    <property type="match status" value="1"/>
</dbReference>
<comment type="caution">
    <text evidence="2">The sequence shown here is derived from an EMBL/GenBank/DDBJ whole genome shotgun (WGS) entry which is preliminary data.</text>
</comment>
<dbReference type="AlphaFoldDB" id="A0A3A1V345"/>
<dbReference type="EMBL" id="QXQA01000003">
    <property type="protein sequence ID" value="RIX54186.1"/>
    <property type="molecule type" value="Genomic_DNA"/>
</dbReference>
<keyword evidence="3" id="KW-1185">Reference proteome</keyword>
<dbReference type="GO" id="GO:0006629">
    <property type="term" value="P:lipid metabolic process"/>
    <property type="evidence" value="ECO:0007669"/>
    <property type="project" value="InterPro"/>
</dbReference>
<feature type="domain" description="GP-PDE" evidence="1">
    <location>
        <begin position="3"/>
        <end position="240"/>
    </location>
</feature>
<dbReference type="InterPro" id="IPR017946">
    <property type="entry name" value="PLC-like_Pdiesterase_TIM-brl"/>
</dbReference>